<dbReference type="AlphaFoldDB" id="A0A1T4SNN5"/>
<dbReference type="Gene3D" id="1.10.3720.10">
    <property type="entry name" value="MetI-like"/>
    <property type="match status" value="1"/>
</dbReference>
<dbReference type="InterPro" id="IPR035906">
    <property type="entry name" value="MetI-like_sf"/>
</dbReference>
<evidence type="ECO:0000256" key="2">
    <source>
        <dbReference type="ARBA" id="ARBA00010072"/>
    </source>
</evidence>
<evidence type="ECO:0000256" key="7">
    <source>
        <dbReference type="ARBA" id="ARBA00022989"/>
    </source>
</evidence>
<keyword evidence="8 12" id="KW-0472">Membrane</keyword>
<feature type="transmembrane region" description="Helical" evidence="12">
    <location>
        <begin position="255"/>
        <end position="276"/>
    </location>
</feature>
<dbReference type="InterPro" id="IPR000515">
    <property type="entry name" value="MetI-like"/>
</dbReference>
<dbReference type="InterPro" id="IPR010065">
    <property type="entry name" value="AA_ABC_transptr_permease_3TM"/>
</dbReference>
<evidence type="ECO:0000256" key="1">
    <source>
        <dbReference type="ARBA" id="ARBA00004429"/>
    </source>
</evidence>
<keyword evidence="3 12" id="KW-0813">Transport</keyword>
<keyword evidence="6" id="KW-0029">Amino-acid transport</keyword>
<dbReference type="InterPro" id="IPR043429">
    <property type="entry name" value="ArtM/GltK/GlnP/TcyL/YhdX-like"/>
</dbReference>
<evidence type="ECO:0000256" key="8">
    <source>
        <dbReference type="ARBA" id="ARBA00023136"/>
    </source>
</evidence>
<dbReference type="FunFam" id="1.10.3720.10:FF:000006">
    <property type="entry name" value="Glutamate/aspartate ABC transporter, permease protein GltK"/>
    <property type="match status" value="1"/>
</dbReference>
<accession>A0A1T4SNN5</accession>
<dbReference type="GO" id="GO:0006865">
    <property type="term" value="P:amino acid transport"/>
    <property type="evidence" value="ECO:0007669"/>
    <property type="project" value="UniProtKB-KW"/>
</dbReference>
<evidence type="ECO:0000256" key="6">
    <source>
        <dbReference type="ARBA" id="ARBA00022970"/>
    </source>
</evidence>
<dbReference type="SUPFAM" id="SSF161098">
    <property type="entry name" value="MetI-like"/>
    <property type="match status" value="1"/>
</dbReference>
<feature type="domain" description="ABC transmembrane type-1" evidence="13">
    <location>
        <begin position="71"/>
        <end position="277"/>
    </location>
</feature>
<dbReference type="STRING" id="1365950.SAMN05428963_11277"/>
<comment type="function">
    <text evidence="9">Part of the ABC transporter complex GltIJKL involved in glutamate and aspartate uptake. Probably responsible for the translocation of the substrate across the membrane.</text>
</comment>
<keyword evidence="15" id="KW-1185">Reference proteome</keyword>
<evidence type="ECO:0000259" key="13">
    <source>
        <dbReference type="PROSITE" id="PS50928"/>
    </source>
</evidence>
<dbReference type="GO" id="GO:0043190">
    <property type="term" value="C:ATP-binding cassette (ABC) transporter complex"/>
    <property type="evidence" value="ECO:0007669"/>
    <property type="project" value="InterPro"/>
</dbReference>
<evidence type="ECO:0000256" key="4">
    <source>
        <dbReference type="ARBA" id="ARBA00022475"/>
    </source>
</evidence>
<feature type="transmembrane region" description="Helical" evidence="12">
    <location>
        <begin position="61"/>
        <end position="94"/>
    </location>
</feature>
<dbReference type="Pfam" id="PF00528">
    <property type="entry name" value="BPD_transp_1"/>
    <property type="match status" value="1"/>
</dbReference>
<protein>
    <recommendedName>
        <fullName evidence="11">Glutamate/aspartate import permease protein GltK</fullName>
    </recommendedName>
</protein>
<dbReference type="PROSITE" id="PS50928">
    <property type="entry name" value="ABC_TM1"/>
    <property type="match status" value="1"/>
</dbReference>
<evidence type="ECO:0000256" key="5">
    <source>
        <dbReference type="ARBA" id="ARBA00022692"/>
    </source>
</evidence>
<feature type="transmembrane region" description="Helical" evidence="12">
    <location>
        <begin position="147"/>
        <end position="168"/>
    </location>
</feature>
<dbReference type="EMBL" id="FUXL01000012">
    <property type="protein sequence ID" value="SKA29870.1"/>
    <property type="molecule type" value="Genomic_DNA"/>
</dbReference>
<gene>
    <name evidence="14" type="ORF">SAMN05428963_11277</name>
</gene>
<dbReference type="GO" id="GO:0022857">
    <property type="term" value="F:transmembrane transporter activity"/>
    <property type="evidence" value="ECO:0007669"/>
    <property type="project" value="InterPro"/>
</dbReference>
<organism evidence="14 15">
    <name type="scientific">Consotaella salsifontis</name>
    <dbReference type="NCBI Taxonomy" id="1365950"/>
    <lineage>
        <taxon>Bacteria</taxon>
        <taxon>Pseudomonadati</taxon>
        <taxon>Pseudomonadota</taxon>
        <taxon>Alphaproteobacteria</taxon>
        <taxon>Hyphomicrobiales</taxon>
        <taxon>Aurantimonadaceae</taxon>
        <taxon>Consotaella</taxon>
    </lineage>
</organism>
<dbReference type="CDD" id="cd06261">
    <property type="entry name" value="TM_PBP2"/>
    <property type="match status" value="1"/>
</dbReference>
<keyword evidence="4" id="KW-1003">Cell membrane</keyword>
<dbReference type="Proteomes" id="UP000190135">
    <property type="component" value="Unassembled WGS sequence"/>
</dbReference>
<evidence type="ECO:0000313" key="15">
    <source>
        <dbReference type="Proteomes" id="UP000190135"/>
    </source>
</evidence>
<comment type="subcellular location">
    <subcellularLocation>
        <location evidence="1">Cell inner membrane</location>
        <topology evidence="1">Multi-pass membrane protein</topology>
    </subcellularLocation>
    <subcellularLocation>
        <location evidence="12">Cell membrane</location>
        <topology evidence="12">Multi-pass membrane protein</topology>
    </subcellularLocation>
</comment>
<reference evidence="14 15" key="1">
    <citation type="submission" date="2017-02" db="EMBL/GenBank/DDBJ databases">
        <authorList>
            <person name="Peterson S.W."/>
        </authorList>
    </citation>
    <scope>NUCLEOTIDE SEQUENCE [LARGE SCALE GENOMIC DNA]</scope>
    <source>
        <strain evidence="14 15">USBA 369</strain>
    </source>
</reference>
<evidence type="ECO:0000256" key="11">
    <source>
        <dbReference type="ARBA" id="ARBA00073645"/>
    </source>
</evidence>
<evidence type="ECO:0000256" key="3">
    <source>
        <dbReference type="ARBA" id="ARBA00022448"/>
    </source>
</evidence>
<comment type="similarity">
    <text evidence="2">Belongs to the binding-protein-dependent transport system permease family. HisMQ subfamily.</text>
</comment>
<comment type="subunit">
    <text evidence="10">The complex is composed of two ATP-binding proteins (GltL), two transmembrane proteins (GltJ and GltK) and a solute-binding protein (GltI).</text>
</comment>
<dbReference type="NCBIfam" id="TIGR01726">
    <property type="entry name" value="HEQRo_perm_3TM"/>
    <property type="match status" value="1"/>
</dbReference>
<keyword evidence="7 12" id="KW-1133">Transmembrane helix</keyword>
<dbReference type="PANTHER" id="PTHR30614:SF0">
    <property type="entry name" value="L-CYSTINE TRANSPORT SYSTEM PERMEASE PROTEIN TCYL"/>
    <property type="match status" value="1"/>
</dbReference>
<evidence type="ECO:0000256" key="9">
    <source>
        <dbReference type="ARBA" id="ARBA00060298"/>
    </source>
</evidence>
<proteinExistence type="inferred from homology"/>
<dbReference type="RefSeq" id="WP_078709462.1">
    <property type="nucleotide sequence ID" value="NZ_FUXL01000012.1"/>
</dbReference>
<sequence>MVTHETSQDINDPPRHEHMEVVPRRSVLRFVPPLIVVFVGLALLQSVVLNPNFEWPLVGSYLFSTAILEGLATTLGLTAMCMLTGAVLGIIIAVMHRSEHWLVVGFAKVYIWFFRGTPILVQLIFWYNLAALFPNLSIGVPFGPSLFTVNTNTLITPFMAAFLGLSLNEGAYMAEIVRAGIGSVDTGQEEAARAIGMTRLRAMRRIVLPQAMPFIIPPTGNETIGMLKMTSLVSVISLSDLLYSAQTIYSRNFEVIPLLLVCCCWYLLLTSVLTVIQGRIERHYARGRHSATPQPGERT</sequence>
<dbReference type="PANTHER" id="PTHR30614">
    <property type="entry name" value="MEMBRANE COMPONENT OF AMINO ACID ABC TRANSPORTER"/>
    <property type="match status" value="1"/>
</dbReference>
<evidence type="ECO:0000313" key="14">
    <source>
        <dbReference type="EMBL" id="SKA29870.1"/>
    </source>
</evidence>
<evidence type="ECO:0000256" key="12">
    <source>
        <dbReference type="RuleBase" id="RU363032"/>
    </source>
</evidence>
<evidence type="ECO:0000256" key="10">
    <source>
        <dbReference type="ARBA" id="ARBA00062718"/>
    </source>
</evidence>
<feature type="transmembrane region" description="Helical" evidence="12">
    <location>
        <begin position="27"/>
        <end position="49"/>
    </location>
</feature>
<feature type="transmembrane region" description="Helical" evidence="12">
    <location>
        <begin position="101"/>
        <end position="127"/>
    </location>
</feature>
<name>A0A1T4SNN5_9HYPH</name>
<keyword evidence="5 12" id="KW-0812">Transmembrane</keyword>